<dbReference type="Pfam" id="PF18998">
    <property type="entry name" value="Flg_new_2"/>
    <property type="match status" value="1"/>
</dbReference>
<proteinExistence type="predicted"/>
<keyword evidence="3" id="KW-1185">Reference proteome</keyword>
<dbReference type="EMBL" id="BAZW01000026">
    <property type="protein sequence ID" value="GAO30623.1"/>
    <property type="molecule type" value="Genomic_DNA"/>
</dbReference>
<dbReference type="InterPro" id="IPR014867">
    <property type="entry name" value="Spore_coat_CotH_CotH2/3/7"/>
</dbReference>
<reference evidence="2 3" key="1">
    <citation type="journal article" date="2015" name="Microbes Environ.">
        <title>Distribution and evolution of nitrogen fixation genes in the phylum bacteroidetes.</title>
        <authorList>
            <person name="Inoue J."/>
            <person name="Oshima K."/>
            <person name="Suda W."/>
            <person name="Sakamoto M."/>
            <person name="Iino T."/>
            <person name="Noda S."/>
            <person name="Hongoh Y."/>
            <person name="Hattori M."/>
            <person name="Ohkuma M."/>
        </authorList>
    </citation>
    <scope>NUCLEOTIDE SEQUENCE [LARGE SCALE GENOMIC DNA]</scope>
    <source>
        <strain evidence="2">JCM 15548</strain>
    </source>
</reference>
<accession>A0A0E9LZ89</accession>
<organism evidence="2 3">
    <name type="scientific">Geofilum rubicundum JCM 15548</name>
    <dbReference type="NCBI Taxonomy" id="1236989"/>
    <lineage>
        <taxon>Bacteria</taxon>
        <taxon>Pseudomonadati</taxon>
        <taxon>Bacteroidota</taxon>
        <taxon>Bacteroidia</taxon>
        <taxon>Marinilabiliales</taxon>
        <taxon>Marinilabiliaceae</taxon>
        <taxon>Geofilum</taxon>
    </lineage>
</organism>
<dbReference type="InterPro" id="IPR044060">
    <property type="entry name" value="Bacterial_rp_domain"/>
</dbReference>
<name>A0A0E9LZ89_9BACT</name>
<dbReference type="STRING" id="1236989.JCM15548_12911"/>
<dbReference type="AlphaFoldDB" id="A0A0E9LZ89"/>
<comment type="caution">
    <text evidence="2">The sequence shown here is derived from an EMBL/GenBank/DDBJ whole genome shotgun (WGS) entry which is preliminary data.</text>
</comment>
<sequence>MVLRNSGNDYNITLYRDALMQDLAKDLPLATMAYNPVIHFINGEYWGIINMRERYDEYYLESHYGINPDDAAILDAWGNVDQGVPEDRTQFFEIVDYAENNDPANNLHYQWISERVDIENLANYYAAQIYFYNSDWPQNNMTYWRDRTGVYTPDAPEGHDGRWRWMLYDTDFGMNIWGTNQWQDGLNRVIDHANDPSSRIFKRLLRNTNFKNQFINIVTDQLNSCFSPAYIQQKVNEYNAQLASSRIEHYNRWDSGGDPGHAIKTFADERPEYVLTHTGNQFGLSGTALLTVNREGHGGKVTVNTITIDSDMAGLPNPETPFPWSGTYFLDVPVTLTAADEPGYRFSHWLINGNHVTEKETILHLEADTDVTAVFNATEYHLIHYWHFNNLPEGLLAPLQADYTQMETQVSISYPGTGDGYMDRVDDGSAINARNNFEAVRALRVRNPSDTRHLELFIPTAGYEDILLSYAVTRTGSGAEFQNIWYRTSSTGNWILFKEDLLITELYQHVELDFSNLPAVENNDAFTVKIEFTGPTVSGTSGNNRFDNVSVEGYRVSTSSQAPEATTILNIFRCPPVISSTLPPRKP</sequence>
<gene>
    <name evidence="2" type="ORF">JCM15548_12911</name>
</gene>
<feature type="domain" description="Bacterial repeat" evidence="1">
    <location>
        <begin position="330"/>
        <end position="377"/>
    </location>
</feature>
<evidence type="ECO:0000313" key="2">
    <source>
        <dbReference type="EMBL" id="GAO30623.1"/>
    </source>
</evidence>
<evidence type="ECO:0000313" key="3">
    <source>
        <dbReference type="Proteomes" id="UP000032900"/>
    </source>
</evidence>
<evidence type="ECO:0000259" key="1">
    <source>
        <dbReference type="Pfam" id="PF18998"/>
    </source>
</evidence>
<dbReference type="Pfam" id="PF08757">
    <property type="entry name" value="CotH"/>
    <property type="match status" value="1"/>
</dbReference>
<dbReference type="Proteomes" id="UP000032900">
    <property type="component" value="Unassembled WGS sequence"/>
</dbReference>
<protein>
    <recommendedName>
        <fullName evidence="1">Bacterial repeat domain-containing protein</fullName>
    </recommendedName>
</protein>